<feature type="region of interest" description="Disordered" evidence="1">
    <location>
        <begin position="928"/>
        <end position="950"/>
    </location>
</feature>
<feature type="compositionally biased region" description="Acidic residues" evidence="1">
    <location>
        <begin position="1208"/>
        <end position="1224"/>
    </location>
</feature>
<sequence>MAGASHALSQPTWDSVLARAQKLSNAMARAIGGEGGEAEEAGAGATAPPMLEAPTDTMAVADPSPCPSITSSVEDASVLGLDRPDLAALKALVAEVPPPRGAWPGEHDPEKAEGEPTAQVEFRAGNEVSALWEEGSGVGGGWLAVRVKEVALASREEVDSDRVVVAVKSALGGGGGRAAFAAKSLPRQGWLRFDLGAEPVGRMPPSKILLAVEVWQSRAAVAEEAAQTVDVGSCDLLGLATFTAQDVRAIGRGKGTVTKPVADLLRGEAGGTVSVGFEVLRRPEAAVGGASAVEPSAAQGGPRAAAGTTDHVFEVHVVRATGLFLEPRKEYYLSYTFQSAQEADPLCTKPVALGESGSLELNARAAHTVSLPRGETVLMNLDSFAGGDLVFDLRSPEDAAGRWHATGTLDFMELVEMTCEGRVRAERCFAVPLTRNAEVYGGSEGGGGGSLSVAVRYAAEEDSRQSGEPEAAQQLDDEEEVEEEGRAEEAAPRPPQSSPLREVLLPRDGDEEAEVLALEDGAGNSDIEDFEVRGSNAMKAKVDFSVGRLCGLRTMVSAAAQGPGGSAENLRSARRLGPNTYVRCKFAPGGSYLEELLPSCDTEIQAEQWAPDYGLFRSSGVWLSPSTAAALTREALELEVWHYEPGRRKEGGGRVLLEGICGLHPVTCPRSGAAVGALEVAATLQMRSYMLQNSSILDSCDPVREMLPEDFVEANRRSVANFAGRGANFVVAVDKVTVSSPDITHFNRRLRYCVGLSVNGFLQETVGRAAHPEPTSRQGHREELRLSHKAFKSFRCDDFFVAAINNSPLVVRLLERDANRPDVEVCQGEVDLSQLLLVRNTVSQTSRMISGTYTLVPHKGDYVEVRIRVKVLLKAAHFALEPQTGPGEAEAEAEGEEAHYHRSTQGENPELRRSLEALKSLRRSREILPLDGGGSEDGGSGGGPPVAALPREEDDIDVDEDFSGGDDDNEVDEVISLMRSSRPRVLPSPAEYSSHHQEEAPDALVCVEDALHLRGEALGPGGPQCYAYVTLSWPSSSRGEGEDLCSGLAECAEEQDGGGSARRCRWFYTRHLHLGGLADGAAPGGGQQRSFVLRVWCRRIRVTQSIELAMLDEPVRRDPESDVLVGTALVDVSALSSGLDEVHGWYNLLDRNRRCCGQVKARVSLLGGGGARGGRGTAVDGPGLVPGEDEPVMDGMEAWPALAWEEVVEGEEEGDGEENAEGDDQGGSSSAGDFVELTRGICEGLGDLESKILSLDRGAEPAGGDLLGSYGRSPSLEEIYLNNIEFSVENYRHDPSAPPLEEAPLAGAQDRTHTPPRPIGRAAAAAAEEEEDTREVHDLVDSGRPKAFNFDRIARILSAGGGVPLEGR</sequence>
<accession>A0AAX4PD17</accession>
<protein>
    <recommendedName>
        <fullName evidence="4">C2 domain-containing protein</fullName>
    </recommendedName>
</protein>
<evidence type="ECO:0008006" key="4">
    <source>
        <dbReference type="Google" id="ProtNLM"/>
    </source>
</evidence>
<feature type="region of interest" description="Disordered" evidence="1">
    <location>
        <begin position="1208"/>
        <end position="1233"/>
    </location>
</feature>
<feature type="compositionally biased region" description="Acidic residues" evidence="1">
    <location>
        <begin position="475"/>
        <end position="486"/>
    </location>
</feature>
<feature type="region of interest" description="Disordered" evidence="1">
    <location>
        <begin position="882"/>
        <end position="911"/>
    </location>
</feature>
<keyword evidence="3" id="KW-1185">Reference proteome</keyword>
<dbReference type="GO" id="GO:0005815">
    <property type="term" value="C:microtubule organizing center"/>
    <property type="evidence" value="ECO:0007669"/>
    <property type="project" value="TreeGrafter"/>
</dbReference>
<gene>
    <name evidence="2" type="ORF">HKI87_08g56180</name>
</gene>
<evidence type="ECO:0000313" key="3">
    <source>
        <dbReference type="Proteomes" id="UP001472866"/>
    </source>
</evidence>
<proteinExistence type="predicted"/>
<organism evidence="2 3">
    <name type="scientific">Chloropicon roscoffensis</name>
    <dbReference type="NCBI Taxonomy" id="1461544"/>
    <lineage>
        <taxon>Eukaryota</taxon>
        <taxon>Viridiplantae</taxon>
        <taxon>Chlorophyta</taxon>
        <taxon>Chloropicophyceae</taxon>
        <taxon>Chloropicales</taxon>
        <taxon>Chloropicaceae</taxon>
        <taxon>Chloropicon</taxon>
    </lineage>
</organism>
<feature type="compositionally biased region" description="Basic and acidic residues" evidence="1">
    <location>
        <begin position="458"/>
        <end position="467"/>
    </location>
</feature>
<evidence type="ECO:0000313" key="2">
    <source>
        <dbReference type="EMBL" id="WZN64064.1"/>
    </source>
</evidence>
<feature type="region of interest" description="Disordered" evidence="1">
    <location>
        <begin position="30"/>
        <end position="64"/>
    </location>
</feature>
<reference evidence="2 3" key="1">
    <citation type="submission" date="2024-03" db="EMBL/GenBank/DDBJ databases">
        <title>Complete genome sequence of the green alga Chloropicon roscoffensis RCC1871.</title>
        <authorList>
            <person name="Lemieux C."/>
            <person name="Pombert J.-F."/>
            <person name="Otis C."/>
            <person name="Turmel M."/>
        </authorList>
    </citation>
    <scope>NUCLEOTIDE SEQUENCE [LARGE SCALE GENOMIC DNA]</scope>
    <source>
        <strain evidence="2 3">RCC1871</strain>
    </source>
</reference>
<evidence type="ECO:0000256" key="1">
    <source>
        <dbReference type="SAM" id="MobiDB-lite"/>
    </source>
</evidence>
<feature type="compositionally biased region" description="Gly residues" evidence="1">
    <location>
        <begin position="931"/>
        <end position="944"/>
    </location>
</feature>
<name>A0AAX4PD17_9CHLO</name>
<dbReference type="PANTHER" id="PTHR21254">
    <property type="entry name" value="C2 DOMAIN-CONTAINING PROTEIN 3"/>
    <property type="match status" value="1"/>
</dbReference>
<dbReference type="EMBL" id="CP151508">
    <property type="protein sequence ID" value="WZN64064.1"/>
    <property type="molecule type" value="Genomic_DNA"/>
</dbReference>
<dbReference type="GO" id="GO:0060271">
    <property type="term" value="P:cilium assembly"/>
    <property type="evidence" value="ECO:0007669"/>
    <property type="project" value="TreeGrafter"/>
</dbReference>
<dbReference type="Proteomes" id="UP001472866">
    <property type="component" value="Chromosome 08"/>
</dbReference>
<dbReference type="PANTHER" id="PTHR21254:SF1">
    <property type="entry name" value="C2 DOMAIN-CONTAINING PROTEIN 3"/>
    <property type="match status" value="1"/>
</dbReference>
<feature type="region of interest" description="Disordered" evidence="1">
    <location>
        <begin position="458"/>
        <end position="502"/>
    </location>
</feature>
<feature type="region of interest" description="Disordered" evidence="1">
    <location>
        <begin position="1296"/>
        <end position="1334"/>
    </location>
</feature>